<dbReference type="AlphaFoldDB" id="A0AAV4R883"/>
<name>A0AAV4R883_9ARAC</name>
<organism evidence="1 2">
    <name type="scientific">Caerostris darwini</name>
    <dbReference type="NCBI Taxonomy" id="1538125"/>
    <lineage>
        <taxon>Eukaryota</taxon>
        <taxon>Metazoa</taxon>
        <taxon>Ecdysozoa</taxon>
        <taxon>Arthropoda</taxon>
        <taxon>Chelicerata</taxon>
        <taxon>Arachnida</taxon>
        <taxon>Araneae</taxon>
        <taxon>Araneomorphae</taxon>
        <taxon>Entelegynae</taxon>
        <taxon>Araneoidea</taxon>
        <taxon>Araneidae</taxon>
        <taxon>Caerostris</taxon>
    </lineage>
</organism>
<protein>
    <recommendedName>
        <fullName evidence="3">Secreted protein</fullName>
    </recommendedName>
</protein>
<comment type="caution">
    <text evidence="1">The sequence shown here is derived from an EMBL/GenBank/DDBJ whole genome shotgun (WGS) entry which is preliminary data.</text>
</comment>
<keyword evidence="2" id="KW-1185">Reference proteome</keyword>
<accession>A0AAV4R883</accession>
<dbReference type="Proteomes" id="UP001054837">
    <property type="component" value="Unassembled WGS sequence"/>
</dbReference>
<evidence type="ECO:0000313" key="1">
    <source>
        <dbReference type="EMBL" id="GIY18518.1"/>
    </source>
</evidence>
<reference evidence="1 2" key="1">
    <citation type="submission" date="2021-06" db="EMBL/GenBank/DDBJ databases">
        <title>Caerostris darwini draft genome.</title>
        <authorList>
            <person name="Kono N."/>
            <person name="Arakawa K."/>
        </authorList>
    </citation>
    <scope>NUCLEOTIDE SEQUENCE [LARGE SCALE GENOMIC DNA]</scope>
</reference>
<gene>
    <name evidence="1" type="ORF">CDAR_527621</name>
</gene>
<sequence length="122" mass="13925">MYYKRGIVRILFTSLPFGSLFLPDSLNNDELQDVEQGWFHHLERQNKRSLVFARALSQQQHQTTTVIIVGGSCRTLRERGDSIGRKSPQEAALGVNREAKEFRIRGGSCRRFFPAHSPLASH</sequence>
<dbReference type="EMBL" id="BPLQ01005924">
    <property type="protein sequence ID" value="GIY18518.1"/>
    <property type="molecule type" value="Genomic_DNA"/>
</dbReference>
<evidence type="ECO:0008006" key="3">
    <source>
        <dbReference type="Google" id="ProtNLM"/>
    </source>
</evidence>
<proteinExistence type="predicted"/>
<evidence type="ECO:0000313" key="2">
    <source>
        <dbReference type="Proteomes" id="UP001054837"/>
    </source>
</evidence>